<organism evidence="3">
    <name type="scientific">bioreactor metagenome</name>
    <dbReference type="NCBI Taxonomy" id="1076179"/>
    <lineage>
        <taxon>unclassified sequences</taxon>
        <taxon>metagenomes</taxon>
        <taxon>ecological metagenomes</taxon>
    </lineage>
</organism>
<gene>
    <name evidence="3" type="ORF">SDC9_206012</name>
</gene>
<evidence type="ECO:0000259" key="2">
    <source>
        <dbReference type="Pfam" id="PF08028"/>
    </source>
</evidence>
<evidence type="ECO:0000256" key="1">
    <source>
        <dbReference type="ARBA" id="ARBA00023002"/>
    </source>
</evidence>
<dbReference type="Pfam" id="PF08028">
    <property type="entry name" value="Acyl-CoA_dh_2"/>
    <property type="match status" value="1"/>
</dbReference>
<comment type="caution">
    <text evidence="3">The sequence shown here is derived from an EMBL/GenBank/DDBJ whole genome shotgun (WGS) entry which is preliminary data.</text>
</comment>
<dbReference type="GO" id="GO:0016491">
    <property type="term" value="F:oxidoreductase activity"/>
    <property type="evidence" value="ECO:0007669"/>
    <property type="project" value="UniProtKB-KW"/>
</dbReference>
<dbReference type="AlphaFoldDB" id="A0A645J6H7"/>
<sequence>MLFRNYARIVNAAKTGVQLDLEERLLQRAQASYVPKLTGFHASELLRATAASGTFRSNPIERVFRDIHQGRSHIANNTDAYVRAYGSQVLGIPNQEPFV</sequence>
<accession>A0A645J6H7</accession>
<name>A0A645J6H7_9ZZZZ</name>
<keyword evidence="1" id="KW-0560">Oxidoreductase</keyword>
<dbReference type="EMBL" id="VSSQ01130842">
    <property type="protein sequence ID" value="MPN58309.1"/>
    <property type="molecule type" value="Genomic_DNA"/>
</dbReference>
<feature type="domain" description="Acyl-CoA dehydrogenase C-terminal" evidence="2">
    <location>
        <begin position="2"/>
        <end position="77"/>
    </location>
</feature>
<dbReference type="Gene3D" id="1.20.140.10">
    <property type="entry name" value="Butyryl-CoA Dehydrogenase, subunit A, domain 3"/>
    <property type="match status" value="1"/>
</dbReference>
<proteinExistence type="predicted"/>
<dbReference type="InterPro" id="IPR013107">
    <property type="entry name" value="Acyl-CoA_DH_C"/>
</dbReference>
<reference evidence="3" key="1">
    <citation type="submission" date="2019-08" db="EMBL/GenBank/DDBJ databases">
        <authorList>
            <person name="Kucharzyk K."/>
            <person name="Murdoch R.W."/>
            <person name="Higgins S."/>
            <person name="Loffler F."/>
        </authorList>
    </citation>
    <scope>NUCLEOTIDE SEQUENCE</scope>
</reference>
<protein>
    <recommendedName>
        <fullName evidence="2">Acyl-CoA dehydrogenase C-terminal domain-containing protein</fullName>
    </recommendedName>
</protein>
<evidence type="ECO:0000313" key="3">
    <source>
        <dbReference type="EMBL" id="MPN58309.1"/>
    </source>
</evidence>